<protein>
    <submittedName>
        <fullName evidence="1">Uncharacterized protein</fullName>
    </submittedName>
</protein>
<accession>A0AAV7DVD6</accession>
<evidence type="ECO:0000313" key="2">
    <source>
        <dbReference type="Proteomes" id="UP000825729"/>
    </source>
</evidence>
<keyword evidence="2" id="KW-1185">Reference proteome</keyword>
<name>A0AAV7DVD6_ARIFI</name>
<organism evidence="1 2">
    <name type="scientific">Aristolochia fimbriata</name>
    <name type="common">White veined hardy Dutchman's pipe vine</name>
    <dbReference type="NCBI Taxonomy" id="158543"/>
    <lineage>
        <taxon>Eukaryota</taxon>
        <taxon>Viridiplantae</taxon>
        <taxon>Streptophyta</taxon>
        <taxon>Embryophyta</taxon>
        <taxon>Tracheophyta</taxon>
        <taxon>Spermatophyta</taxon>
        <taxon>Magnoliopsida</taxon>
        <taxon>Magnoliidae</taxon>
        <taxon>Piperales</taxon>
        <taxon>Aristolochiaceae</taxon>
        <taxon>Aristolochia</taxon>
    </lineage>
</organism>
<dbReference type="Proteomes" id="UP000825729">
    <property type="component" value="Unassembled WGS sequence"/>
</dbReference>
<dbReference type="EMBL" id="JAINDJ010000008">
    <property type="protein sequence ID" value="KAG9440558.1"/>
    <property type="molecule type" value="Genomic_DNA"/>
</dbReference>
<gene>
    <name evidence="1" type="ORF">H6P81_020723</name>
</gene>
<sequence>MQYQAFRLTLGWGVAGGSSSENCKSGWPSRERYRLLNFEGIRYDEMTDTDLALSNLGSASFLIARKLRYFPRLEIVEAVADLFYERGDLNIARGYYMDALRELYALDTSGDKCVLQRAKINFKACLLLVATDFGSDVLTYAEKVWSDGISYGKSSLNEAQGRCNVLFYLIWSRWKIGPKRLKGAGLIWRKF</sequence>
<dbReference type="AlphaFoldDB" id="A0AAV7DVD6"/>
<reference evidence="1 2" key="1">
    <citation type="submission" date="2021-07" db="EMBL/GenBank/DDBJ databases">
        <title>The Aristolochia fimbriata genome: insights into angiosperm evolution, floral development and chemical biosynthesis.</title>
        <authorList>
            <person name="Jiao Y."/>
        </authorList>
    </citation>
    <scope>NUCLEOTIDE SEQUENCE [LARGE SCALE GENOMIC DNA]</scope>
    <source>
        <strain evidence="1">IBCAS-2021</strain>
        <tissue evidence="1">Leaf</tissue>
    </source>
</reference>
<evidence type="ECO:0000313" key="1">
    <source>
        <dbReference type="EMBL" id="KAG9440558.1"/>
    </source>
</evidence>
<comment type="caution">
    <text evidence="1">The sequence shown here is derived from an EMBL/GenBank/DDBJ whole genome shotgun (WGS) entry which is preliminary data.</text>
</comment>
<proteinExistence type="predicted"/>